<reference evidence="1" key="2">
    <citation type="journal article" date="2023" name="IMA Fungus">
        <title>Comparative genomic study of the Penicillium genus elucidates a diverse pangenome and 15 lateral gene transfer events.</title>
        <authorList>
            <person name="Petersen C."/>
            <person name="Sorensen T."/>
            <person name="Nielsen M.R."/>
            <person name="Sondergaard T.E."/>
            <person name="Sorensen J.L."/>
            <person name="Fitzpatrick D.A."/>
            <person name="Frisvad J.C."/>
            <person name="Nielsen K.L."/>
        </authorList>
    </citation>
    <scope>NUCLEOTIDE SEQUENCE</scope>
    <source>
        <strain evidence="1">IBT 29864</strain>
    </source>
</reference>
<evidence type="ECO:0000313" key="2">
    <source>
        <dbReference type="Proteomes" id="UP001147782"/>
    </source>
</evidence>
<comment type="caution">
    <text evidence="1">The sequence shown here is derived from an EMBL/GenBank/DDBJ whole genome shotgun (WGS) entry which is preliminary data.</text>
</comment>
<proteinExistence type="predicted"/>
<keyword evidence="2" id="KW-1185">Reference proteome</keyword>
<dbReference type="OrthoDB" id="10330798at2759"/>
<dbReference type="Proteomes" id="UP001147782">
    <property type="component" value="Unassembled WGS sequence"/>
</dbReference>
<evidence type="ECO:0000313" key="1">
    <source>
        <dbReference type="EMBL" id="KAJ5355543.1"/>
    </source>
</evidence>
<accession>A0A9W9RDI5</accession>
<gene>
    <name evidence="1" type="ORF">N7496_012755</name>
</gene>
<dbReference type="RefSeq" id="XP_056549566.1">
    <property type="nucleotide sequence ID" value="XM_056705668.1"/>
</dbReference>
<name>A0A9W9RDI5_9EURO</name>
<dbReference type="GeneID" id="81444847"/>
<reference evidence="1" key="1">
    <citation type="submission" date="2022-11" db="EMBL/GenBank/DDBJ databases">
        <authorList>
            <person name="Petersen C."/>
        </authorList>
    </citation>
    <scope>NUCLEOTIDE SEQUENCE</scope>
    <source>
        <strain evidence="1">IBT 29864</strain>
    </source>
</reference>
<dbReference type="EMBL" id="JAPZBS010000010">
    <property type="protein sequence ID" value="KAJ5355543.1"/>
    <property type="molecule type" value="Genomic_DNA"/>
</dbReference>
<organism evidence="1 2">
    <name type="scientific">Penicillium cataractarum</name>
    <dbReference type="NCBI Taxonomy" id="2100454"/>
    <lineage>
        <taxon>Eukaryota</taxon>
        <taxon>Fungi</taxon>
        <taxon>Dikarya</taxon>
        <taxon>Ascomycota</taxon>
        <taxon>Pezizomycotina</taxon>
        <taxon>Eurotiomycetes</taxon>
        <taxon>Eurotiomycetidae</taxon>
        <taxon>Eurotiales</taxon>
        <taxon>Aspergillaceae</taxon>
        <taxon>Penicillium</taxon>
    </lineage>
</organism>
<protein>
    <submittedName>
        <fullName evidence="1">Uncharacterized protein</fullName>
    </submittedName>
</protein>
<dbReference type="AlphaFoldDB" id="A0A9W9RDI5"/>
<sequence length="149" mass="17684">MHADNDLSRALYIGPYSSSSNSMHGRCFDRLFNRLNLYSNYELSSGWWRVLWRRLHLCSNFNSVGAMHNGRCLPYWVDLYSDCGLPHSIKLWWALYRDPNKSAEYSLHIGSIKCLSHRPDLYTDRDMQRTLHHYSGTNPDRYFLKQMIM</sequence>